<feature type="chain" id="PRO_5039042943" evidence="1">
    <location>
        <begin position="24"/>
        <end position="139"/>
    </location>
</feature>
<dbReference type="Gene3D" id="3.40.250.10">
    <property type="entry name" value="Rhodanese-like domain"/>
    <property type="match status" value="1"/>
</dbReference>
<dbReference type="eggNOG" id="COG0607">
    <property type="taxonomic scope" value="Bacteria"/>
</dbReference>
<keyword evidence="1" id="KW-0732">Signal</keyword>
<dbReference type="InterPro" id="IPR052367">
    <property type="entry name" value="Thiosulfate_ST/Rhodanese-like"/>
</dbReference>
<proteinExistence type="predicted"/>
<keyword evidence="4" id="KW-1185">Reference proteome</keyword>
<evidence type="ECO:0000259" key="2">
    <source>
        <dbReference type="PROSITE" id="PS50206"/>
    </source>
</evidence>
<dbReference type="OrthoDB" id="9800872at2"/>
<dbReference type="InterPro" id="IPR036873">
    <property type="entry name" value="Rhodanese-like_dom_sf"/>
</dbReference>
<dbReference type="PANTHER" id="PTHR45431:SF3">
    <property type="entry name" value="RHODANESE-LIKE DOMAIN-CONTAINING PROTEIN 15, CHLOROPLASTIC"/>
    <property type="match status" value="1"/>
</dbReference>
<dbReference type="InterPro" id="IPR001763">
    <property type="entry name" value="Rhodanese-like_dom"/>
</dbReference>
<organism evidence="3 4">
    <name type="scientific">Selenomonas flueggei ATCC 43531</name>
    <dbReference type="NCBI Taxonomy" id="638302"/>
    <lineage>
        <taxon>Bacteria</taxon>
        <taxon>Bacillati</taxon>
        <taxon>Bacillota</taxon>
        <taxon>Negativicutes</taxon>
        <taxon>Selenomonadales</taxon>
        <taxon>Selenomonadaceae</taxon>
        <taxon>Selenomonas</taxon>
    </lineage>
</organism>
<dbReference type="CDD" id="cd00158">
    <property type="entry name" value="RHOD"/>
    <property type="match status" value="1"/>
</dbReference>
<dbReference type="EMBL" id="ACLA01000033">
    <property type="protein sequence ID" value="EEQ47704.1"/>
    <property type="molecule type" value="Genomic_DNA"/>
</dbReference>
<accession>C4V6A6</accession>
<feature type="signal peptide" evidence="1">
    <location>
        <begin position="1"/>
        <end position="23"/>
    </location>
</feature>
<reference evidence="3 4" key="1">
    <citation type="submission" date="2009-04" db="EMBL/GenBank/DDBJ databases">
        <authorList>
            <person name="Qin X."/>
            <person name="Bachman B."/>
            <person name="Battles P."/>
            <person name="Bell A."/>
            <person name="Bess C."/>
            <person name="Bickham C."/>
            <person name="Chaboub L."/>
            <person name="Chen D."/>
            <person name="Coyle M."/>
            <person name="Deiros D.R."/>
            <person name="Dinh H."/>
            <person name="Forbes L."/>
            <person name="Fowler G."/>
            <person name="Francisco L."/>
            <person name="Fu Q."/>
            <person name="Gubbala S."/>
            <person name="Hale W."/>
            <person name="Han Y."/>
            <person name="Hemphill L."/>
            <person name="Highlander S.K."/>
            <person name="Hirani K."/>
            <person name="Hogues M."/>
            <person name="Jackson L."/>
            <person name="Jakkamsetti A."/>
            <person name="Javaid M."/>
            <person name="Jiang H."/>
            <person name="Korchina V."/>
            <person name="Kovar C."/>
            <person name="Lara F."/>
            <person name="Lee S."/>
            <person name="Mata R."/>
            <person name="Mathew T."/>
            <person name="Moen C."/>
            <person name="Morales K."/>
            <person name="Munidasa M."/>
            <person name="Nazareth L."/>
            <person name="Ngo R."/>
            <person name="Nguyen L."/>
            <person name="Okwuonu G."/>
            <person name="Ongeri F."/>
            <person name="Patil S."/>
            <person name="Petrosino J."/>
            <person name="Pham C."/>
            <person name="Pham P."/>
            <person name="Pu L.-L."/>
            <person name="Puazo M."/>
            <person name="Raj R."/>
            <person name="Reid J."/>
            <person name="Rouhana J."/>
            <person name="Saada N."/>
            <person name="Shang Y."/>
            <person name="Simmons D."/>
            <person name="Thornton R."/>
            <person name="Warren J."/>
            <person name="Weissenberger G."/>
            <person name="Zhang J."/>
            <person name="Zhang L."/>
            <person name="Zhou C."/>
            <person name="Zhu D."/>
            <person name="Muzny D."/>
            <person name="Worley K."/>
            <person name="Gibbs R."/>
        </authorList>
    </citation>
    <scope>NUCLEOTIDE SEQUENCE [LARGE SCALE GENOMIC DNA]</scope>
    <source>
        <strain evidence="3 4">ATCC 43531</strain>
    </source>
</reference>
<evidence type="ECO:0000313" key="3">
    <source>
        <dbReference type="EMBL" id="EEQ47704.1"/>
    </source>
</evidence>
<dbReference type="STRING" id="638302.HMPREF0908_2006"/>
<name>C4V6A6_9FIRM</name>
<gene>
    <name evidence="3" type="ORF">HMPREF0908_2006</name>
</gene>
<dbReference type="SMART" id="SM00450">
    <property type="entry name" value="RHOD"/>
    <property type="match status" value="1"/>
</dbReference>
<dbReference type="PANTHER" id="PTHR45431">
    <property type="entry name" value="RHODANESE-LIKE DOMAIN-CONTAINING PROTEIN 15, CHLOROPLASTIC"/>
    <property type="match status" value="1"/>
</dbReference>
<dbReference type="PROSITE" id="PS50206">
    <property type="entry name" value="RHODANESE_3"/>
    <property type="match status" value="1"/>
</dbReference>
<evidence type="ECO:0000313" key="4">
    <source>
        <dbReference type="Proteomes" id="UP000005309"/>
    </source>
</evidence>
<dbReference type="RefSeq" id="WP_006691133.1">
    <property type="nucleotide sequence ID" value="NZ_GG694008.1"/>
</dbReference>
<evidence type="ECO:0000256" key="1">
    <source>
        <dbReference type="SAM" id="SignalP"/>
    </source>
</evidence>
<comment type="caution">
    <text evidence="3">The sequence shown here is derived from an EMBL/GenBank/DDBJ whole genome shotgun (WGS) entry which is preliminary data.</text>
</comment>
<dbReference type="PROSITE" id="PS51257">
    <property type="entry name" value="PROKAR_LIPOPROTEIN"/>
    <property type="match status" value="1"/>
</dbReference>
<sequence length="139" mass="15177">MRIWMVLMFVVMLMLSVSGCGGAQSSAASEGKEEAMAAFQRVASDEAQRMMAENTNYIILDVRTAGEYAGGHIPHAINVPNESITTVPPKELPDKDQMIFVYCRSGARSQQAAQKLANMGYTHIVEMGGINNWHGDVVK</sequence>
<protein>
    <submittedName>
        <fullName evidence="3">Rhodanese-like protein</fullName>
    </submittedName>
</protein>
<dbReference type="AlphaFoldDB" id="C4V6A6"/>
<feature type="domain" description="Rhodanese" evidence="2">
    <location>
        <begin position="53"/>
        <end position="139"/>
    </location>
</feature>
<dbReference type="Pfam" id="PF00581">
    <property type="entry name" value="Rhodanese"/>
    <property type="match status" value="1"/>
</dbReference>
<dbReference type="SUPFAM" id="SSF52821">
    <property type="entry name" value="Rhodanese/Cell cycle control phosphatase"/>
    <property type="match status" value="1"/>
</dbReference>
<dbReference type="Proteomes" id="UP000005309">
    <property type="component" value="Unassembled WGS sequence"/>
</dbReference>
<dbReference type="HOGENOM" id="CLU_089574_1_0_9"/>